<organism evidence="1 2">
    <name type="scientific">Nannochloropsis gaditana</name>
    <dbReference type="NCBI Taxonomy" id="72520"/>
    <lineage>
        <taxon>Eukaryota</taxon>
        <taxon>Sar</taxon>
        <taxon>Stramenopiles</taxon>
        <taxon>Ochrophyta</taxon>
        <taxon>Eustigmatophyceae</taxon>
        <taxon>Eustigmatales</taxon>
        <taxon>Monodopsidaceae</taxon>
        <taxon>Nannochloropsis</taxon>
    </lineage>
</organism>
<protein>
    <submittedName>
        <fullName evidence="1">Uncharacterized protein</fullName>
    </submittedName>
</protein>
<keyword evidence="2" id="KW-1185">Reference proteome</keyword>
<dbReference type="EMBL" id="AZIL01002994">
    <property type="protein sequence ID" value="EWM20553.1"/>
    <property type="molecule type" value="Genomic_DNA"/>
</dbReference>
<evidence type="ECO:0000313" key="1">
    <source>
        <dbReference type="EMBL" id="EWM20553.1"/>
    </source>
</evidence>
<reference evidence="1 2" key="1">
    <citation type="journal article" date="2014" name="Mol. Plant">
        <title>Chromosome Scale Genome Assembly and Transcriptome Profiling of Nannochloropsis gaditana in Nitrogen Depletion.</title>
        <authorList>
            <person name="Corteggiani Carpinelli E."/>
            <person name="Telatin A."/>
            <person name="Vitulo N."/>
            <person name="Forcato C."/>
            <person name="D'Angelo M."/>
            <person name="Schiavon R."/>
            <person name="Vezzi A."/>
            <person name="Giacometti G.M."/>
            <person name="Morosinotto T."/>
            <person name="Valle G."/>
        </authorList>
    </citation>
    <scope>NUCLEOTIDE SEQUENCE [LARGE SCALE GENOMIC DNA]</scope>
    <source>
        <strain evidence="1 2">B-31</strain>
    </source>
</reference>
<comment type="caution">
    <text evidence="1">The sequence shown here is derived from an EMBL/GenBank/DDBJ whole genome shotgun (WGS) entry which is preliminary data.</text>
</comment>
<evidence type="ECO:0000313" key="2">
    <source>
        <dbReference type="Proteomes" id="UP000019335"/>
    </source>
</evidence>
<gene>
    <name evidence="1" type="ORF">Naga_102290g2</name>
</gene>
<proteinExistence type="predicted"/>
<accession>W7TAP8</accession>
<name>W7TAP8_9STRA</name>
<dbReference type="Proteomes" id="UP000019335">
    <property type="component" value="Unassembled WGS sequence"/>
</dbReference>
<dbReference type="AlphaFoldDB" id="W7TAP8"/>
<sequence length="118" mass="13702">MYLASSTIGKKEQDCISPFLVLEIFASCNPHGRYNDGWSMRGYFRAFRFKFLKKKNHGTSLVITVDMYIQNDLYRSCLCINVCVRAWDPIRRPAPPVPPARAMKVKATKKDERVRLEE</sequence>